<protein>
    <submittedName>
        <fullName evidence="8">NADH-quinone oxidoreductase subunit NuoE</fullName>
        <ecNumber evidence="8">1.6.5.11</ecNumber>
    </submittedName>
</protein>
<dbReference type="GO" id="GO:0051537">
    <property type="term" value="F:2 iron, 2 sulfur cluster binding"/>
    <property type="evidence" value="ECO:0007669"/>
    <property type="project" value="UniProtKB-KW"/>
</dbReference>
<dbReference type="Gene3D" id="1.10.10.1590">
    <property type="entry name" value="NADH-quinone oxidoreductase subunit E"/>
    <property type="match status" value="1"/>
</dbReference>
<evidence type="ECO:0000256" key="4">
    <source>
        <dbReference type="ARBA" id="ARBA00023004"/>
    </source>
</evidence>
<feature type="binding site" evidence="7">
    <location>
        <position position="125"/>
    </location>
    <ligand>
        <name>[2Fe-2S] cluster</name>
        <dbReference type="ChEBI" id="CHEBI:190135"/>
    </ligand>
</feature>
<evidence type="ECO:0000256" key="2">
    <source>
        <dbReference type="ARBA" id="ARBA00022714"/>
    </source>
</evidence>
<keyword evidence="3 7" id="KW-0479">Metal-binding</keyword>
<dbReference type="EMBL" id="QZJZ01000081">
    <property type="protein sequence ID" value="RJP57438.1"/>
    <property type="molecule type" value="Genomic_DNA"/>
</dbReference>
<keyword evidence="2 7" id="KW-0001">2Fe-2S</keyword>
<comment type="cofactor">
    <cofactor evidence="6">
        <name>[2Fe-2S] cluster</name>
        <dbReference type="ChEBI" id="CHEBI:190135"/>
    </cofactor>
</comment>
<keyword evidence="4 7" id="KW-0408">Iron</keyword>
<dbReference type="InterPro" id="IPR002023">
    <property type="entry name" value="NuoE-like"/>
</dbReference>
<evidence type="ECO:0000256" key="6">
    <source>
        <dbReference type="ARBA" id="ARBA00034078"/>
    </source>
</evidence>
<dbReference type="CDD" id="cd03064">
    <property type="entry name" value="TRX_Fd_NuoE"/>
    <property type="match status" value="1"/>
</dbReference>
<evidence type="ECO:0000313" key="9">
    <source>
        <dbReference type="Proteomes" id="UP000266426"/>
    </source>
</evidence>
<dbReference type="EC" id="1.6.5.11" evidence="8"/>
<dbReference type="PIRSF" id="PIRSF000216">
    <property type="entry name" value="NADH_DH_24kDa"/>
    <property type="match status" value="1"/>
</dbReference>
<sequence>MKLESQTQNIARAVKRVCDEYHSRREKLLQILEELNELYGYLSEYVMKEVAKNLDMQVSEIYGVATFYSFLNTKPKGKNIIRLCQTVSCELAGKQRIANALENELGIRFGETTPDGMFSLEYTNCIGMCNQGPAMLINDDVYYNLDPEKAVDIVEKYH</sequence>
<evidence type="ECO:0000256" key="5">
    <source>
        <dbReference type="ARBA" id="ARBA00023014"/>
    </source>
</evidence>
<comment type="similarity">
    <text evidence="1">Belongs to the complex I 24 kDa subunit family.</text>
</comment>
<dbReference type="Pfam" id="PF01257">
    <property type="entry name" value="2Fe-2S_thioredx"/>
    <property type="match status" value="1"/>
</dbReference>
<comment type="caution">
    <text evidence="8">The sequence shown here is derived from an EMBL/GenBank/DDBJ whole genome shotgun (WGS) entry which is preliminary data.</text>
</comment>
<comment type="cofactor">
    <cofactor evidence="7">
        <name>[2Fe-2S] cluster</name>
        <dbReference type="ChEBI" id="CHEBI:190135"/>
    </cofactor>
    <text evidence="7">Binds 1 [2Fe-2S] cluster.</text>
</comment>
<feature type="binding site" evidence="7">
    <location>
        <position position="89"/>
    </location>
    <ligand>
        <name>[2Fe-2S] cluster</name>
        <dbReference type="ChEBI" id="CHEBI:190135"/>
    </ligand>
</feature>
<dbReference type="InterPro" id="IPR041921">
    <property type="entry name" value="NuoE_N"/>
</dbReference>
<dbReference type="SUPFAM" id="SSF52833">
    <property type="entry name" value="Thioredoxin-like"/>
    <property type="match status" value="1"/>
</dbReference>
<reference evidence="8 9" key="1">
    <citation type="journal article" date="2017" name="ISME J.">
        <title>Energy and carbon metabolisms in a deep terrestrial subsurface fluid microbial community.</title>
        <authorList>
            <person name="Momper L."/>
            <person name="Jungbluth S.P."/>
            <person name="Lee M.D."/>
            <person name="Amend J.P."/>
        </authorList>
    </citation>
    <scope>NUCLEOTIDE SEQUENCE [LARGE SCALE GENOMIC DNA]</scope>
    <source>
        <strain evidence="8">SURF_26</strain>
    </source>
</reference>
<dbReference type="Gene3D" id="3.40.30.10">
    <property type="entry name" value="Glutaredoxin"/>
    <property type="match status" value="1"/>
</dbReference>
<evidence type="ECO:0000256" key="3">
    <source>
        <dbReference type="ARBA" id="ARBA00022723"/>
    </source>
</evidence>
<name>A0A3A4R579_9BACT</name>
<feature type="binding site" evidence="7">
    <location>
        <position position="129"/>
    </location>
    <ligand>
        <name>[2Fe-2S] cluster</name>
        <dbReference type="ChEBI" id="CHEBI:190135"/>
    </ligand>
</feature>
<proteinExistence type="inferred from homology"/>
<dbReference type="GO" id="GO:0046872">
    <property type="term" value="F:metal ion binding"/>
    <property type="evidence" value="ECO:0007669"/>
    <property type="project" value="UniProtKB-KW"/>
</dbReference>
<dbReference type="Proteomes" id="UP000266426">
    <property type="component" value="Unassembled WGS sequence"/>
</dbReference>
<dbReference type="InterPro" id="IPR028431">
    <property type="entry name" value="NADP_DH_HndA-like"/>
</dbReference>
<dbReference type="GO" id="GO:0016491">
    <property type="term" value="F:oxidoreductase activity"/>
    <property type="evidence" value="ECO:0007669"/>
    <property type="project" value="UniProtKB-KW"/>
</dbReference>
<accession>A0A3A4R579</accession>
<dbReference type="PANTHER" id="PTHR43342:SF1">
    <property type="entry name" value="BIFURCATING [FEFE] HYDROGENASE GAMMA SUBUNIT"/>
    <property type="match status" value="1"/>
</dbReference>
<gene>
    <name evidence="8" type="primary">nuoE</name>
    <name evidence="8" type="ORF">C4541_10115</name>
</gene>
<dbReference type="NCBIfam" id="NF005722">
    <property type="entry name" value="PRK07539.1-2"/>
    <property type="match status" value="1"/>
</dbReference>
<keyword evidence="8" id="KW-0560">Oxidoreductase</keyword>
<feature type="binding site" evidence="7">
    <location>
        <position position="84"/>
    </location>
    <ligand>
        <name>[2Fe-2S] cluster</name>
        <dbReference type="ChEBI" id="CHEBI:190135"/>
    </ligand>
</feature>
<evidence type="ECO:0000313" key="8">
    <source>
        <dbReference type="EMBL" id="RJP57438.1"/>
    </source>
</evidence>
<organism evidence="8 9">
    <name type="scientific">Candidatus Auribacter fodinae</name>
    <dbReference type="NCBI Taxonomy" id="2093366"/>
    <lineage>
        <taxon>Bacteria</taxon>
        <taxon>Pseudomonadati</taxon>
        <taxon>Candidatus Auribacterota</taxon>
        <taxon>Candidatus Auribacteria</taxon>
        <taxon>Candidatus Auribacterales</taxon>
        <taxon>Candidatus Auribacteraceae</taxon>
        <taxon>Candidatus Auribacter</taxon>
    </lineage>
</organism>
<dbReference type="InterPro" id="IPR042128">
    <property type="entry name" value="NuoE_dom"/>
</dbReference>
<evidence type="ECO:0000256" key="7">
    <source>
        <dbReference type="PIRSR" id="PIRSR000216-1"/>
    </source>
</evidence>
<dbReference type="InterPro" id="IPR036249">
    <property type="entry name" value="Thioredoxin-like_sf"/>
</dbReference>
<dbReference type="NCBIfam" id="TIGR01958">
    <property type="entry name" value="nuoE_fam"/>
    <property type="match status" value="1"/>
</dbReference>
<evidence type="ECO:0000256" key="1">
    <source>
        <dbReference type="ARBA" id="ARBA00010643"/>
    </source>
</evidence>
<dbReference type="PANTHER" id="PTHR43342">
    <property type="entry name" value="NADH-QUINONE OXIDOREDUCTASE, E SUBUNIT"/>
    <property type="match status" value="1"/>
</dbReference>
<keyword evidence="5 7" id="KW-0411">Iron-sulfur</keyword>
<dbReference type="AlphaFoldDB" id="A0A3A4R579"/>